<evidence type="ECO:0000256" key="7">
    <source>
        <dbReference type="ARBA" id="ARBA00023204"/>
    </source>
</evidence>
<organism evidence="10 11">
    <name type="scientific">Spiribacter curvatus</name>
    <dbReference type="NCBI Taxonomy" id="1335757"/>
    <lineage>
        <taxon>Bacteria</taxon>
        <taxon>Pseudomonadati</taxon>
        <taxon>Pseudomonadota</taxon>
        <taxon>Gammaproteobacteria</taxon>
        <taxon>Chromatiales</taxon>
        <taxon>Ectothiorhodospiraceae</taxon>
        <taxon>Spiribacter</taxon>
    </lineage>
</organism>
<dbReference type="SUPFAM" id="SSF46767">
    <property type="entry name" value="Methylated DNA-protein cysteine methyltransferase, C-terminal domain"/>
    <property type="match status" value="1"/>
</dbReference>
<evidence type="ECO:0000256" key="1">
    <source>
        <dbReference type="ARBA" id="ARBA00001286"/>
    </source>
</evidence>
<evidence type="ECO:0000256" key="8">
    <source>
        <dbReference type="ARBA" id="ARBA00049348"/>
    </source>
</evidence>
<dbReference type="InterPro" id="IPR036217">
    <property type="entry name" value="MethylDNA_cys_MeTrfase_DNAb"/>
</dbReference>
<dbReference type="NCBIfam" id="TIGR00589">
    <property type="entry name" value="ogt"/>
    <property type="match status" value="1"/>
</dbReference>
<keyword evidence="4" id="KW-0489">Methyltransferase</keyword>
<dbReference type="InterPro" id="IPR036388">
    <property type="entry name" value="WH-like_DNA-bd_sf"/>
</dbReference>
<dbReference type="InterPro" id="IPR014048">
    <property type="entry name" value="MethylDNA_cys_MeTrfase_DNA-bd"/>
</dbReference>
<dbReference type="HOGENOM" id="CLU_1561917_0_0_6"/>
<comment type="catalytic activity">
    <reaction evidence="8">
        <text>a 6-O-methyl-2'-deoxyguanosine in DNA + L-cysteinyl-[protein] = S-methyl-L-cysteinyl-[protein] + a 2'-deoxyguanosine in DNA</text>
        <dbReference type="Rhea" id="RHEA:24000"/>
        <dbReference type="Rhea" id="RHEA-COMP:10131"/>
        <dbReference type="Rhea" id="RHEA-COMP:10132"/>
        <dbReference type="Rhea" id="RHEA-COMP:11367"/>
        <dbReference type="Rhea" id="RHEA-COMP:11368"/>
        <dbReference type="ChEBI" id="CHEBI:29950"/>
        <dbReference type="ChEBI" id="CHEBI:82612"/>
        <dbReference type="ChEBI" id="CHEBI:85445"/>
        <dbReference type="ChEBI" id="CHEBI:85448"/>
        <dbReference type="EC" id="2.1.1.63"/>
    </reaction>
</comment>
<accession>U5T2Q5</accession>
<sequence length="171" mass="18512">MIPPAVEIVAVSQLPAAPHRGLWHGPWGALLLIGDAHRLQRARFQGPQPAVAPPATPLPPPWGAQDPLRLTLRGTDFQQSVWQALAELRPGERVNYSELAARVDRRSAVRAVASAVAANPAPVLLPCHRVIRRDGTAGQYIGGRARKHRLLAWETPTGVTPNVPDTPRCQS</sequence>
<dbReference type="PROSITE" id="PS00374">
    <property type="entry name" value="MGMT"/>
    <property type="match status" value="1"/>
</dbReference>
<feature type="domain" description="Methylated-DNA-[protein]-cysteine S-methyltransferase DNA binding" evidence="9">
    <location>
        <begin position="76"/>
        <end position="155"/>
    </location>
</feature>
<keyword evidence="5" id="KW-0808">Transferase</keyword>
<dbReference type="Pfam" id="PF01035">
    <property type="entry name" value="DNA_binding_1"/>
    <property type="match status" value="1"/>
</dbReference>
<comment type="similarity">
    <text evidence="2">Belongs to the MGMT family.</text>
</comment>
<evidence type="ECO:0000256" key="5">
    <source>
        <dbReference type="ARBA" id="ARBA00022679"/>
    </source>
</evidence>
<dbReference type="GO" id="GO:0006281">
    <property type="term" value="P:DNA repair"/>
    <property type="evidence" value="ECO:0007669"/>
    <property type="project" value="UniProtKB-KW"/>
</dbReference>
<comment type="catalytic activity">
    <reaction evidence="1">
        <text>a 4-O-methyl-thymidine in DNA + L-cysteinyl-[protein] = a thymidine in DNA + S-methyl-L-cysteinyl-[protein]</text>
        <dbReference type="Rhea" id="RHEA:53428"/>
        <dbReference type="Rhea" id="RHEA-COMP:10131"/>
        <dbReference type="Rhea" id="RHEA-COMP:10132"/>
        <dbReference type="Rhea" id="RHEA-COMP:13555"/>
        <dbReference type="Rhea" id="RHEA-COMP:13556"/>
        <dbReference type="ChEBI" id="CHEBI:29950"/>
        <dbReference type="ChEBI" id="CHEBI:82612"/>
        <dbReference type="ChEBI" id="CHEBI:137386"/>
        <dbReference type="ChEBI" id="CHEBI:137387"/>
        <dbReference type="EC" id="2.1.1.63"/>
    </reaction>
</comment>
<dbReference type="PATRIC" id="fig|1335757.3.peg.817"/>
<dbReference type="PANTHER" id="PTHR10815">
    <property type="entry name" value="METHYLATED-DNA--PROTEIN-CYSTEINE METHYLTRANSFERASE"/>
    <property type="match status" value="1"/>
</dbReference>
<dbReference type="AlphaFoldDB" id="U5T2Q5"/>
<dbReference type="KEGG" id="spiu:SPICUR_04175"/>
<evidence type="ECO:0000256" key="2">
    <source>
        <dbReference type="ARBA" id="ARBA00008711"/>
    </source>
</evidence>
<evidence type="ECO:0000259" key="9">
    <source>
        <dbReference type="Pfam" id="PF01035"/>
    </source>
</evidence>
<evidence type="ECO:0000313" key="11">
    <source>
        <dbReference type="Proteomes" id="UP000017640"/>
    </source>
</evidence>
<dbReference type="GO" id="GO:0003908">
    <property type="term" value="F:methylated-DNA-[protein]-cysteine S-methyltransferase activity"/>
    <property type="evidence" value="ECO:0007669"/>
    <property type="project" value="UniProtKB-EC"/>
</dbReference>
<evidence type="ECO:0000313" key="10">
    <source>
        <dbReference type="EMBL" id="AGY91819.1"/>
    </source>
</evidence>
<keyword evidence="7" id="KW-0234">DNA repair</keyword>
<dbReference type="RefSeq" id="WP_023366358.1">
    <property type="nucleotide sequence ID" value="NC_022664.1"/>
</dbReference>
<dbReference type="EC" id="2.1.1.63" evidence="3"/>
<dbReference type="CDD" id="cd06445">
    <property type="entry name" value="ATase"/>
    <property type="match status" value="1"/>
</dbReference>
<evidence type="ECO:0000256" key="6">
    <source>
        <dbReference type="ARBA" id="ARBA00022763"/>
    </source>
</evidence>
<evidence type="ECO:0000256" key="4">
    <source>
        <dbReference type="ARBA" id="ARBA00022603"/>
    </source>
</evidence>
<proteinExistence type="inferred from homology"/>
<gene>
    <name evidence="10" type="ORF">SPICUR_04175</name>
</gene>
<keyword evidence="11" id="KW-1185">Reference proteome</keyword>
<evidence type="ECO:0000256" key="3">
    <source>
        <dbReference type="ARBA" id="ARBA00011918"/>
    </source>
</evidence>
<protein>
    <recommendedName>
        <fullName evidence="3">methylated-DNA--[protein]-cysteine S-methyltransferase</fullName>
        <ecNumber evidence="3">2.1.1.63</ecNumber>
    </recommendedName>
</protein>
<dbReference type="eggNOG" id="COG0350">
    <property type="taxonomic scope" value="Bacteria"/>
</dbReference>
<dbReference type="GO" id="GO:0032259">
    <property type="term" value="P:methylation"/>
    <property type="evidence" value="ECO:0007669"/>
    <property type="project" value="UniProtKB-KW"/>
</dbReference>
<dbReference type="Gene3D" id="1.10.10.10">
    <property type="entry name" value="Winged helix-like DNA-binding domain superfamily/Winged helix DNA-binding domain"/>
    <property type="match status" value="1"/>
</dbReference>
<dbReference type="PANTHER" id="PTHR10815:SF13">
    <property type="entry name" value="METHYLATED-DNA--PROTEIN-CYSTEINE METHYLTRANSFERASE"/>
    <property type="match status" value="1"/>
</dbReference>
<reference evidence="10 11" key="1">
    <citation type="journal article" date="2013" name="BMC Genomics">
        <title>Genomes of "Spiribacter", a streamlined, successful halophilic bacterium.</title>
        <authorList>
            <person name="Lopez-Perez M."/>
            <person name="Ghai R."/>
            <person name="Leon M.J."/>
            <person name="Rodriguez-Olmos A."/>
            <person name="Copa-Patino J.L."/>
            <person name="Soliveri J."/>
            <person name="Sanchez-Porro C."/>
            <person name="Ventosa A."/>
            <person name="Rodriguez-Valera F."/>
        </authorList>
    </citation>
    <scope>NUCLEOTIDE SEQUENCE [LARGE SCALE GENOMIC DNA]</scope>
    <source>
        <strain evidence="10 11">UAH-SP71</strain>
    </source>
</reference>
<keyword evidence="6" id="KW-0227">DNA damage</keyword>
<dbReference type="STRING" id="1335757.SPICUR_04175"/>
<name>U5T2Q5_9GAMM</name>
<dbReference type="InterPro" id="IPR001497">
    <property type="entry name" value="MethylDNA_cys_MeTrfase_AS"/>
</dbReference>
<dbReference type="FunFam" id="1.10.10.10:FF:000214">
    <property type="entry name" value="Methylated-DNA--protein-cysteine methyltransferase"/>
    <property type="match status" value="1"/>
</dbReference>
<dbReference type="Proteomes" id="UP000017640">
    <property type="component" value="Chromosome"/>
</dbReference>
<dbReference type="OrthoDB" id="9802228at2"/>
<dbReference type="EMBL" id="CP005990">
    <property type="protein sequence ID" value="AGY91819.1"/>
    <property type="molecule type" value="Genomic_DNA"/>
</dbReference>